<feature type="transmembrane region" description="Helical" evidence="2">
    <location>
        <begin position="18"/>
        <end position="39"/>
    </location>
</feature>
<keyword evidence="2" id="KW-1133">Transmembrane helix</keyword>
<protein>
    <submittedName>
        <fullName evidence="3">Uncharacterized protein</fullName>
    </submittedName>
</protein>
<accession>A0A7W8FTL7</accession>
<reference evidence="3 4" key="1">
    <citation type="submission" date="2020-08" db="EMBL/GenBank/DDBJ databases">
        <title>Genomic Encyclopedia of Type Strains, Phase IV (KMG-IV): sequencing the most valuable type-strain genomes for metagenomic binning, comparative biology and taxonomic classification.</title>
        <authorList>
            <person name="Goeker M."/>
        </authorList>
    </citation>
    <scope>NUCLEOTIDE SEQUENCE [LARGE SCALE GENOMIC DNA]</scope>
    <source>
        <strain evidence="3 4">DSM 15895</strain>
    </source>
</reference>
<feature type="transmembrane region" description="Helical" evidence="2">
    <location>
        <begin position="78"/>
        <end position="99"/>
    </location>
</feature>
<dbReference type="InterPro" id="IPR008910">
    <property type="entry name" value="MSC_TM_helix"/>
</dbReference>
<keyword evidence="2" id="KW-0472">Membrane</keyword>
<dbReference type="Gene3D" id="1.10.287.1260">
    <property type="match status" value="1"/>
</dbReference>
<organism evidence="3 4">
    <name type="scientific">Planococcus koreensis</name>
    <dbReference type="NCBI Taxonomy" id="112331"/>
    <lineage>
        <taxon>Bacteria</taxon>
        <taxon>Bacillati</taxon>
        <taxon>Bacillota</taxon>
        <taxon>Bacilli</taxon>
        <taxon>Bacillales</taxon>
        <taxon>Caryophanaceae</taxon>
        <taxon>Planococcus</taxon>
    </lineage>
</organism>
<dbReference type="AlphaFoldDB" id="A0A7W8FTL7"/>
<keyword evidence="2" id="KW-0812">Transmembrane</keyword>
<dbReference type="PANTHER" id="PTHR30221">
    <property type="entry name" value="SMALL-CONDUCTANCE MECHANOSENSITIVE CHANNEL"/>
    <property type="match status" value="1"/>
</dbReference>
<evidence type="ECO:0000256" key="2">
    <source>
        <dbReference type="SAM" id="Phobius"/>
    </source>
</evidence>
<feature type="transmembrane region" description="Helical" evidence="2">
    <location>
        <begin position="214"/>
        <end position="237"/>
    </location>
</feature>
<dbReference type="InterPro" id="IPR045275">
    <property type="entry name" value="MscS_archaea/bacteria_type"/>
</dbReference>
<feature type="transmembrane region" description="Helical" evidence="2">
    <location>
        <begin position="173"/>
        <end position="194"/>
    </location>
</feature>
<feature type="transmembrane region" description="Helical" evidence="2">
    <location>
        <begin position="111"/>
        <end position="132"/>
    </location>
</feature>
<dbReference type="Proteomes" id="UP000525923">
    <property type="component" value="Unassembled WGS sequence"/>
</dbReference>
<sequence length="426" mass="46653">MNDITVAFRDMWYNVVNFLPNILGAILLLLVAWVVATIVRMIFQKGLKKVGADRAMVKGHMAKTVEDADSKLDSIGKIFYYLVFILFLPSVFEQLNMGAVARPISNMMDKLLAFLPNLLMATIILILGFFIAKFVKNLVVTLLATVNIDRWFNKLTNKTDTPKKMSASDKNTLANVLGNVAFIIILIPIVTIALETLEIESISQPITSMLNQVLNMIPNIFVAIILIIVGVMIAKFIGDLLTSLLKGTGIDNVSNYLNTSSNPNVPTFDLAKIIGKTVQVLIIIFFTVEALNVLQLDVLNNIGSAIISYLPLVLSALIILGIGIVGANLLGNYITKSSGNRMTGGIVKYAIIIMAVFMTLDQLNFATNIVNLAFLFIVAGLAVAFAIAFGIGGRDMAKRQLEKFEAKAEAEEKKPNPPTNDDYRSF</sequence>
<dbReference type="NCBIfam" id="NF033912">
    <property type="entry name" value="msc"/>
    <property type="match status" value="1"/>
</dbReference>
<comment type="caution">
    <text evidence="3">The sequence shown here is derived from an EMBL/GenBank/DDBJ whole genome shotgun (WGS) entry which is preliminary data.</text>
</comment>
<dbReference type="PANTHER" id="PTHR30221:SF1">
    <property type="entry name" value="SMALL-CONDUCTANCE MECHANOSENSITIVE CHANNEL"/>
    <property type="match status" value="1"/>
</dbReference>
<evidence type="ECO:0000256" key="1">
    <source>
        <dbReference type="SAM" id="MobiDB-lite"/>
    </source>
</evidence>
<evidence type="ECO:0000313" key="3">
    <source>
        <dbReference type="EMBL" id="MBB5181193.1"/>
    </source>
</evidence>
<evidence type="ECO:0000313" key="4">
    <source>
        <dbReference type="Proteomes" id="UP000525923"/>
    </source>
</evidence>
<name>A0A7W8FTL7_9BACL</name>
<keyword evidence="4" id="KW-1185">Reference proteome</keyword>
<feature type="transmembrane region" description="Helical" evidence="2">
    <location>
        <begin position="342"/>
        <end position="360"/>
    </location>
</feature>
<dbReference type="Pfam" id="PF05552">
    <property type="entry name" value="MS_channel_1st_1"/>
    <property type="match status" value="4"/>
</dbReference>
<feature type="transmembrane region" description="Helical" evidence="2">
    <location>
        <begin position="372"/>
        <end position="393"/>
    </location>
</feature>
<dbReference type="RefSeq" id="WP_135502875.1">
    <property type="nucleotide sequence ID" value="NZ_JACHHE010000007.1"/>
</dbReference>
<gene>
    <name evidence="3" type="ORF">HNQ44_002658</name>
</gene>
<dbReference type="OrthoDB" id="1411407at2"/>
<feature type="transmembrane region" description="Helical" evidence="2">
    <location>
        <begin position="306"/>
        <end position="330"/>
    </location>
</feature>
<dbReference type="GO" id="GO:0008381">
    <property type="term" value="F:mechanosensitive monoatomic ion channel activity"/>
    <property type="evidence" value="ECO:0007669"/>
    <property type="project" value="InterPro"/>
</dbReference>
<proteinExistence type="predicted"/>
<feature type="region of interest" description="Disordered" evidence="1">
    <location>
        <begin position="407"/>
        <end position="426"/>
    </location>
</feature>
<dbReference type="EMBL" id="JACHHE010000007">
    <property type="protein sequence ID" value="MBB5181193.1"/>
    <property type="molecule type" value="Genomic_DNA"/>
</dbReference>